<protein>
    <submittedName>
        <fullName evidence="1">Uncharacterized protein</fullName>
    </submittedName>
</protein>
<accession>A0AAD5GAJ4</accession>
<dbReference type="EMBL" id="JAMZMK010009654">
    <property type="protein sequence ID" value="KAI7734742.1"/>
    <property type="molecule type" value="Genomic_DNA"/>
</dbReference>
<reference evidence="1" key="1">
    <citation type="submission" date="2022-06" db="EMBL/GenBank/DDBJ databases">
        <title>Uncovering the hologenomic basis of an extraordinary plant invasion.</title>
        <authorList>
            <person name="Bieker V.C."/>
            <person name="Martin M.D."/>
            <person name="Gilbert T."/>
            <person name="Hodgins K."/>
            <person name="Battlay P."/>
            <person name="Petersen B."/>
            <person name="Wilson J."/>
        </authorList>
    </citation>
    <scope>NUCLEOTIDE SEQUENCE</scope>
    <source>
        <strain evidence="1">AA19_3_7</strain>
        <tissue evidence="1">Leaf</tissue>
    </source>
</reference>
<sequence>NEPLDASLPSLRQLHFPRCHTQYTLPDHHFINCGSPSSTNFTGKSFIGDVNPTTFSVSGGQAAHNLESSLPTIYQTARVFTRKAWRTQTTRS</sequence>
<comment type="caution">
    <text evidence="1">The sequence shown here is derived from an EMBL/GenBank/DDBJ whole genome shotgun (WGS) entry which is preliminary data.</text>
</comment>
<dbReference type="AlphaFoldDB" id="A0AAD5GAJ4"/>
<name>A0AAD5GAJ4_AMBAR</name>
<evidence type="ECO:0000313" key="2">
    <source>
        <dbReference type="Proteomes" id="UP001206925"/>
    </source>
</evidence>
<gene>
    <name evidence="1" type="ORF">M8C21_008905</name>
</gene>
<keyword evidence="2" id="KW-1185">Reference proteome</keyword>
<evidence type="ECO:0000313" key="1">
    <source>
        <dbReference type="EMBL" id="KAI7734742.1"/>
    </source>
</evidence>
<proteinExistence type="predicted"/>
<organism evidence="1 2">
    <name type="scientific">Ambrosia artemisiifolia</name>
    <name type="common">Common ragweed</name>
    <dbReference type="NCBI Taxonomy" id="4212"/>
    <lineage>
        <taxon>Eukaryota</taxon>
        <taxon>Viridiplantae</taxon>
        <taxon>Streptophyta</taxon>
        <taxon>Embryophyta</taxon>
        <taxon>Tracheophyta</taxon>
        <taxon>Spermatophyta</taxon>
        <taxon>Magnoliopsida</taxon>
        <taxon>eudicotyledons</taxon>
        <taxon>Gunneridae</taxon>
        <taxon>Pentapetalae</taxon>
        <taxon>asterids</taxon>
        <taxon>campanulids</taxon>
        <taxon>Asterales</taxon>
        <taxon>Asteraceae</taxon>
        <taxon>Asteroideae</taxon>
        <taxon>Heliantheae alliance</taxon>
        <taxon>Heliantheae</taxon>
        <taxon>Ambrosia</taxon>
    </lineage>
</organism>
<dbReference type="Proteomes" id="UP001206925">
    <property type="component" value="Unassembled WGS sequence"/>
</dbReference>
<feature type="non-terminal residue" evidence="1">
    <location>
        <position position="1"/>
    </location>
</feature>